<accession>A0A4Z2EED9</accession>
<dbReference type="EMBL" id="SRLO01008806">
    <property type="protein sequence ID" value="TNN27138.1"/>
    <property type="molecule type" value="Genomic_DNA"/>
</dbReference>
<keyword evidence="2" id="KW-1185">Reference proteome</keyword>
<gene>
    <name evidence="1" type="ORF">EYF80_062718</name>
</gene>
<evidence type="ECO:0000313" key="1">
    <source>
        <dbReference type="EMBL" id="TNN27138.1"/>
    </source>
</evidence>
<reference evidence="1 2" key="1">
    <citation type="submission" date="2019-03" db="EMBL/GenBank/DDBJ databases">
        <title>First draft genome of Liparis tanakae, snailfish: a comprehensive survey of snailfish specific genes.</title>
        <authorList>
            <person name="Kim W."/>
            <person name="Song I."/>
            <person name="Jeong J.-H."/>
            <person name="Kim D."/>
            <person name="Kim S."/>
            <person name="Ryu S."/>
            <person name="Song J.Y."/>
            <person name="Lee S.K."/>
        </authorList>
    </citation>
    <scope>NUCLEOTIDE SEQUENCE [LARGE SCALE GENOMIC DNA]</scope>
    <source>
        <tissue evidence="1">Muscle</tissue>
    </source>
</reference>
<dbReference type="AlphaFoldDB" id="A0A4Z2EED9"/>
<comment type="caution">
    <text evidence="1">The sequence shown here is derived from an EMBL/GenBank/DDBJ whole genome shotgun (WGS) entry which is preliminary data.</text>
</comment>
<sequence length="43" mass="4591">MIMLGYAKVSPKNTCIPLCPKDGGLTRYCSREMVGGDGTAAER</sequence>
<dbReference type="Proteomes" id="UP000314294">
    <property type="component" value="Unassembled WGS sequence"/>
</dbReference>
<name>A0A4Z2EED9_9TELE</name>
<protein>
    <submittedName>
        <fullName evidence="1">Uncharacterized protein</fullName>
    </submittedName>
</protein>
<proteinExistence type="predicted"/>
<evidence type="ECO:0000313" key="2">
    <source>
        <dbReference type="Proteomes" id="UP000314294"/>
    </source>
</evidence>
<organism evidence="1 2">
    <name type="scientific">Liparis tanakae</name>
    <name type="common">Tanaka's snailfish</name>
    <dbReference type="NCBI Taxonomy" id="230148"/>
    <lineage>
        <taxon>Eukaryota</taxon>
        <taxon>Metazoa</taxon>
        <taxon>Chordata</taxon>
        <taxon>Craniata</taxon>
        <taxon>Vertebrata</taxon>
        <taxon>Euteleostomi</taxon>
        <taxon>Actinopterygii</taxon>
        <taxon>Neopterygii</taxon>
        <taxon>Teleostei</taxon>
        <taxon>Neoteleostei</taxon>
        <taxon>Acanthomorphata</taxon>
        <taxon>Eupercaria</taxon>
        <taxon>Perciformes</taxon>
        <taxon>Cottioidei</taxon>
        <taxon>Cottales</taxon>
        <taxon>Liparidae</taxon>
        <taxon>Liparis</taxon>
    </lineage>
</organism>